<dbReference type="EMBL" id="GEDC01016843">
    <property type="protein sequence ID" value="JAS20455.1"/>
    <property type="molecule type" value="Transcribed_RNA"/>
</dbReference>
<dbReference type="EMBL" id="GEDC01025645">
    <property type="protein sequence ID" value="JAS11653.1"/>
    <property type="molecule type" value="Transcribed_RNA"/>
</dbReference>
<evidence type="ECO:0000313" key="9">
    <source>
        <dbReference type="EMBL" id="JAS20455.1"/>
    </source>
</evidence>
<dbReference type="GO" id="GO:0005524">
    <property type="term" value="F:ATP binding"/>
    <property type="evidence" value="ECO:0007669"/>
    <property type="project" value="UniProtKB-KW"/>
</dbReference>
<evidence type="ECO:0000256" key="6">
    <source>
        <dbReference type="SAM" id="MobiDB-lite"/>
    </source>
</evidence>
<dbReference type="EC" id="3.6.1.6" evidence="3"/>
<dbReference type="GO" id="GO:0017110">
    <property type="term" value="F:nucleoside diphosphate phosphatase activity"/>
    <property type="evidence" value="ECO:0007669"/>
    <property type="project" value="UniProtKB-EC"/>
</dbReference>
<evidence type="ECO:0000256" key="3">
    <source>
        <dbReference type="ARBA" id="ARBA00038863"/>
    </source>
</evidence>
<evidence type="ECO:0000313" key="10">
    <source>
        <dbReference type="EMBL" id="JAS26534.1"/>
    </source>
</evidence>
<dbReference type="PANTHER" id="PTHR11782">
    <property type="entry name" value="ADENOSINE/GUANOSINE DIPHOSPHATASE"/>
    <property type="match status" value="1"/>
</dbReference>
<feature type="active site" description="Proton acceptor" evidence="4">
    <location>
        <position position="212"/>
    </location>
</feature>
<dbReference type="FunFam" id="3.30.420.40:FF:000052">
    <property type="entry name" value="Ectonucleoside triphosphate diphosphohydrolase 5"/>
    <property type="match status" value="1"/>
</dbReference>
<dbReference type="EMBL" id="GEDC01003957">
    <property type="protein sequence ID" value="JAS33341.1"/>
    <property type="molecule type" value="Transcribed_RNA"/>
</dbReference>
<keyword evidence="5" id="KW-0067">ATP-binding</keyword>
<keyword evidence="7" id="KW-1133">Transmembrane helix</keyword>
<comment type="similarity">
    <text evidence="1">Belongs to the GDA1/CD39 NTPase family.</text>
</comment>
<evidence type="ECO:0000256" key="7">
    <source>
        <dbReference type="SAM" id="Phobius"/>
    </source>
</evidence>
<dbReference type="InterPro" id="IPR000407">
    <property type="entry name" value="GDA1_CD39_NTPase"/>
</dbReference>
<name>A0A1B6DLH5_9HEMI</name>
<dbReference type="Gene3D" id="3.30.420.150">
    <property type="entry name" value="Exopolyphosphatase. Domain 2"/>
    <property type="match status" value="1"/>
</dbReference>
<reference evidence="10" key="1">
    <citation type="submission" date="2015-12" db="EMBL/GenBank/DDBJ databases">
        <title>De novo transcriptome assembly of four potential Pierce s Disease insect vectors from Arizona vineyards.</title>
        <authorList>
            <person name="Tassone E.E."/>
        </authorList>
    </citation>
    <scope>NUCLEOTIDE SEQUENCE</scope>
</reference>
<evidence type="ECO:0000256" key="2">
    <source>
        <dbReference type="ARBA" id="ARBA00022801"/>
    </source>
</evidence>
<gene>
    <name evidence="8" type="ORF">g.15563</name>
    <name evidence="9" type="ORF">g.15567</name>
    <name evidence="10" type="ORF">g.15577</name>
    <name evidence="11" type="ORF">g.15581</name>
</gene>
<protein>
    <recommendedName>
        <fullName evidence="3">nucleoside diphosphate phosphatase</fullName>
        <ecNumber evidence="3">3.6.1.6</ecNumber>
    </recommendedName>
</protein>
<dbReference type="Pfam" id="PF01150">
    <property type="entry name" value="GDA1_CD39"/>
    <property type="match status" value="1"/>
</dbReference>
<dbReference type="AlphaFoldDB" id="A0A1B6DLH5"/>
<keyword evidence="5" id="KW-0547">Nucleotide-binding</keyword>
<dbReference type="CDD" id="cd24046">
    <property type="entry name" value="ASKHA_NBD_NTPDase5-like"/>
    <property type="match status" value="1"/>
</dbReference>
<sequence length="480" mass="52479">MTFILTRQSGHLYHRLDQNNGSRSGSPSSTRRSKPSGPSKTQKQCLIYSVIIIALTIFFTYTILSYGGSHKTGTLDSIALALGLHKNIYVVIIDAGSTGSRVLALSFHQSVIDSSLKLEGELFVSVEPGLSSFADQPKQGAEKIKELLEKAKEFVPKSAWSATPLALRATAGLRLLPPEQADSLINEVKKVFAASPFHTTASSVAIMDGADEGLFSWVNVNFLSDKLFGSPDKTMAALDLGGGSTQITFALEDARRLKKASPDDVHTLNLFKQSVPVYTHSYLGLGIMAARKAILSKGNPPNATDLKSECINPIIKGKVFKYGGVSYTVQGPDNPEIIQKRIKGSELAYERIPVVRIKECSAIITDYIRDQNVLKPTELLDYDISAFSYFYDRAIEVGLIDPFIGGSVTVQQFHTSAETVCYNPNVEQPFMCLDLMFITILLEDGYGLKPETKLKMLKSIDGHEVSWSLGMALNIIQNGL</sequence>
<organism evidence="10">
    <name type="scientific">Clastoptera arizonana</name>
    <name type="common">Arizona spittle bug</name>
    <dbReference type="NCBI Taxonomy" id="38151"/>
    <lineage>
        <taxon>Eukaryota</taxon>
        <taxon>Metazoa</taxon>
        <taxon>Ecdysozoa</taxon>
        <taxon>Arthropoda</taxon>
        <taxon>Hexapoda</taxon>
        <taxon>Insecta</taxon>
        <taxon>Pterygota</taxon>
        <taxon>Neoptera</taxon>
        <taxon>Paraneoptera</taxon>
        <taxon>Hemiptera</taxon>
        <taxon>Auchenorrhyncha</taxon>
        <taxon>Cercopoidea</taxon>
        <taxon>Clastopteridae</taxon>
        <taxon>Clastoptera</taxon>
    </lineage>
</organism>
<feature type="binding site" evidence="5">
    <location>
        <begin position="242"/>
        <end position="246"/>
    </location>
    <ligand>
        <name>ATP</name>
        <dbReference type="ChEBI" id="CHEBI:30616"/>
    </ligand>
</feature>
<feature type="region of interest" description="Disordered" evidence="6">
    <location>
        <begin position="15"/>
        <end position="40"/>
    </location>
</feature>
<keyword evidence="7" id="KW-0472">Membrane</keyword>
<proteinExistence type="inferred from homology"/>
<feature type="compositionally biased region" description="Low complexity" evidence="6">
    <location>
        <begin position="21"/>
        <end position="40"/>
    </location>
</feature>
<evidence type="ECO:0000313" key="11">
    <source>
        <dbReference type="EMBL" id="JAS33341.1"/>
    </source>
</evidence>
<dbReference type="EMBL" id="GEDC01010764">
    <property type="protein sequence ID" value="JAS26534.1"/>
    <property type="molecule type" value="Transcribed_RNA"/>
</dbReference>
<accession>A0A1B6DLH5</accession>
<keyword evidence="2" id="KW-0378">Hydrolase</keyword>
<dbReference type="Gene3D" id="3.30.420.40">
    <property type="match status" value="1"/>
</dbReference>
<evidence type="ECO:0000256" key="4">
    <source>
        <dbReference type="PIRSR" id="PIRSR600407-1"/>
    </source>
</evidence>
<keyword evidence="7" id="KW-0812">Transmembrane</keyword>
<dbReference type="PANTHER" id="PTHR11782:SF127">
    <property type="entry name" value="NTPASE, ISOFORM F"/>
    <property type="match status" value="1"/>
</dbReference>
<evidence type="ECO:0000256" key="5">
    <source>
        <dbReference type="PIRSR" id="PIRSR600407-2"/>
    </source>
</evidence>
<evidence type="ECO:0000256" key="1">
    <source>
        <dbReference type="ARBA" id="ARBA00009283"/>
    </source>
</evidence>
<evidence type="ECO:0000313" key="8">
    <source>
        <dbReference type="EMBL" id="JAS11653.1"/>
    </source>
</evidence>
<feature type="transmembrane region" description="Helical" evidence="7">
    <location>
        <begin position="45"/>
        <end position="64"/>
    </location>
</feature>